<sequence length="384" mass="41953">MDKLTDLVITALAAGIILSVPTASAADGESSWADTLKSMGKVYSDKNNPSIQEVKFFGRVHQQWNYSDGESAGNDFSGNGDELRRLRAGVSVKFLDGFKALGRANFEKGGFRDTSIGYSSFDELYVDYSKDGLFGFDEASIGYGRYKVLFGGEERVSSKKIKTVERSNINNRFGSLRPTGIVLNGEKNDVNYVFGIFSTESDSETLAGWSDGTAFQAGVEFDAMEGSVTADFIYADDSANDQSVFDFDWATSLTYNRTYGDVNVLANVTYGNEGSEDIYGFVVVPSFYITGKLEAAFRYQYGHSTDQTGVPKSSSSRGLRRVARNDGVGTGSGDTNHTLYAGLNYYIEDDYVKIMTGVEYESIDGAPGLGVEGVTFWAAFRSYF</sequence>
<evidence type="ECO:0000256" key="1">
    <source>
        <dbReference type="SAM" id="MobiDB-lite"/>
    </source>
</evidence>
<dbReference type="Gene3D" id="2.40.160.10">
    <property type="entry name" value="Porin"/>
    <property type="match status" value="1"/>
</dbReference>
<evidence type="ECO:0008006" key="5">
    <source>
        <dbReference type="Google" id="ProtNLM"/>
    </source>
</evidence>
<feature type="chain" id="PRO_5038031906" description="Porin" evidence="2">
    <location>
        <begin position="26"/>
        <end position="384"/>
    </location>
</feature>
<feature type="signal peptide" evidence="2">
    <location>
        <begin position="1"/>
        <end position="25"/>
    </location>
</feature>
<dbReference type="RefSeq" id="WP_191615245.1">
    <property type="nucleotide sequence ID" value="NZ_JACYFG010000002.1"/>
</dbReference>
<dbReference type="EMBL" id="JACYFG010000002">
    <property type="protein sequence ID" value="MBD5778121.1"/>
    <property type="molecule type" value="Genomic_DNA"/>
</dbReference>
<protein>
    <recommendedName>
        <fullName evidence="5">Porin</fullName>
    </recommendedName>
</protein>
<feature type="region of interest" description="Disordered" evidence="1">
    <location>
        <begin position="305"/>
        <end position="330"/>
    </location>
</feature>
<evidence type="ECO:0000313" key="4">
    <source>
        <dbReference type="Proteomes" id="UP000622317"/>
    </source>
</evidence>
<organism evidence="3 4">
    <name type="scientific">Pelagicoccus enzymogenes</name>
    <dbReference type="NCBI Taxonomy" id="2773457"/>
    <lineage>
        <taxon>Bacteria</taxon>
        <taxon>Pseudomonadati</taxon>
        <taxon>Verrucomicrobiota</taxon>
        <taxon>Opitutia</taxon>
        <taxon>Puniceicoccales</taxon>
        <taxon>Pelagicoccaceae</taxon>
        <taxon>Pelagicoccus</taxon>
    </lineage>
</organism>
<dbReference type="AlphaFoldDB" id="A0A927F5M7"/>
<dbReference type="InterPro" id="IPR010870">
    <property type="entry name" value="Porin_O/P"/>
</dbReference>
<feature type="compositionally biased region" description="Polar residues" evidence="1">
    <location>
        <begin position="305"/>
        <end position="317"/>
    </location>
</feature>
<dbReference type="InterPro" id="IPR023614">
    <property type="entry name" value="Porin_dom_sf"/>
</dbReference>
<accession>A0A927F5M7</accession>
<dbReference type="SUPFAM" id="SSF56935">
    <property type="entry name" value="Porins"/>
    <property type="match status" value="1"/>
</dbReference>
<name>A0A927F5M7_9BACT</name>
<evidence type="ECO:0000256" key="2">
    <source>
        <dbReference type="SAM" id="SignalP"/>
    </source>
</evidence>
<keyword evidence="4" id="KW-1185">Reference proteome</keyword>
<keyword evidence="2" id="KW-0732">Signal</keyword>
<proteinExistence type="predicted"/>
<dbReference type="Proteomes" id="UP000622317">
    <property type="component" value="Unassembled WGS sequence"/>
</dbReference>
<reference evidence="3" key="1">
    <citation type="submission" date="2020-09" db="EMBL/GenBank/DDBJ databases">
        <title>Pelagicoccus enzymogenes sp. nov. with an EPS production, isolated from marine sediment.</title>
        <authorList>
            <person name="Feng X."/>
        </authorList>
    </citation>
    <scope>NUCLEOTIDE SEQUENCE</scope>
    <source>
        <strain evidence="3">NFK12</strain>
    </source>
</reference>
<gene>
    <name evidence="3" type="ORF">IEN85_01255</name>
</gene>
<comment type="caution">
    <text evidence="3">The sequence shown here is derived from an EMBL/GenBank/DDBJ whole genome shotgun (WGS) entry which is preliminary data.</text>
</comment>
<dbReference type="Pfam" id="PF07396">
    <property type="entry name" value="Porin_O_P"/>
    <property type="match status" value="1"/>
</dbReference>
<evidence type="ECO:0000313" key="3">
    <source>
        <dbReference type="EMBL" id="MBD5778121.1"/>
    </source>
</evidence>